<dbReference type="RefSeq" id="WP_147803563.1">
    <property type="nucleotide sequence ID" value="NZ_CP144914.1"/>
</dbReference>
<feature type="transmembrane region" description="Helical" evidence="1">
    <location>
        <begin position="257"/>
        <end position="276"/>
    </location>
</feature>
<reference evidence="2 3" key="1">
    <citation type="submission" date="2024-01" db="EMBL/GenBank/DDBJ databases">
        <title>Complete Genome Sequence of Alkalicoccus halolimnae BZ-SZ-XJ29T, a Moderately Halophilic Bacterium Isolated from a Salt Lake.</title>
        <authorList>
            <person name="Zhao B."/>
        </authorList>
    </citation>
    <scope>NUCLEOTIDE SEQUENCE [LARGE SCALE GENOMIC DNA]</scope>
    <source>
        <strain evidence="2 3">BZ-SZ-XJ29</strain>
    </source>
</reference>
<keyword evidence="1" id="KW-1133">Transmembrane helix</keyword>
<dbReference type="Pfam" id="PF10101">
    <property type="entry name" value="DUF2339"/>
    <property type="match status" value="1"/>
</dbReference>
<feature type="transmembrane region" description="Helical" evidence="1">
    <location>
        <begin position="415"/>
        <end position="433"/>
    </location>
</feature>
<gene>
    <name evidence="2" type="ORF">FTX54_011940</name>
</gene>
<name>A0A5C7F7B4_9BACI</name>
<evidence type="ECO:0000313" key="2">
    <source>
        <dbReference type="EMBL" id="WWD79128.1"/>
    </source>
</evidence>
<feature type="transmembrane region" description="Helical" evidence="1">
    <location>
        <begin position="309"/>
        <end position="329"/>
    </location>
</feature>
<feature type="transmembrane region" description="Helical" evidence="1">
    <location>
        <begin position="336"/>
        <end position="355"/>
    </location>
</feature>
<feature type="transmembrane region" description="Helical" evidence="1">
    <location>
        <begin position="203"/>
        <end position="224"/>
    </location>
</feature>
<proteinExistence type="predicted"/>
<evidence type="ECO:0000313" key="3">
    <source>
        <dbReference type="Proteomes" id="UP000321816"/>
    </source>
</evidence>
<dbReference type="InterPro" id="IPR019286">
    <property type="entry name" value="DUF2339_TM"/>
</dbReference>
<feature type="transmembrane region" description="Helical" evidence="1">
    <location>
        <begin position="71"/>
        <end position="94"/>
    </location>
</feature>
<feature type="transmembrane region" description="Helical" evidence="1">
    <location>
        <begin position="181"/>
        <end position="197"/>
    </location>
</feature>
<dbReference type="PANTHER" id="PTHR38434:SF1">
    <property type="entry name" value="BLL2549 PROTEIN"/>
    <property type="match status" value="1"/>
</dbReference>
<feature type="transmembrane region" description="Helical" evidence="1">
    <location>
        <begin position="153"/>
        <end position="174"/>
    </location>
</feature>
<feature type="transmembrane region" description="Helical" evidence="1">
    <location>
        <begin position="528"/>
        <end position="549"/>
    </location>
</feature>
<keyword evidence="1" id="KW-0472">Membrane</keyword>
<dbReference type="PANTHER" id="PTHR38434">
    <property type="entry name" value="BLL2549 PROTEIN"/>
    <property type="match status" value="1"/>
</dbReference>
<feature type="transmembrane region" description="Helical" evidence="1">
    <location>
        <begin position="285"/>
        <end position="303"/>
    </location>
</feature>
<feature type="transmembrane region" description="Helical" evidence="1">
    <location>
        <begin position="361"/>
        <end position="378"/>
    </location>
</feature>
<feature type="transmembrane region" description="Helical" evidence="1">
    <location>
        <begin position="390"/>
        <end position="409"/>
    </location>
</feature>
<dbReference type="AlphaFoldDB" id="A0A5C7F7B4"/>
<dbReference type="OrthoDB" id="1805246at2"/>
<keyword evidence="3" id="KW-1185">Reference proteome</keyword>
<dbReference type="Proteomes" id="UP000321816">
    <property type="component" value="Chromosome"/>
</dbReference>
<protein>
    <submittedName>
        <fullName evidence="2">DUF2339 domain-containing protein</fullName>
    </submittedName>
</protein>
<feature type="transmembrane region" description="Helical" evidence="1">
    <location>
        <begin position="502"/>
        <end position="522"/>
    </location>
</feature>
<organism evidence="2 3">
    <name type="scientific">Alkalicoccus halolimnae</name>
    <dbReference type="NCBI Taxonomy" id="1667239"/>
    <lineage>
        <taxon>Bacteria</taxon>
        <taxon>Bacillati</taxon>
        <taxon>Bacillota</taxon>
        <taxon>Bacilli</taxon>
        <taxon>Bacillales</taxon>
        <taxon>Bacillaceae</taxon>
        <taxon>Alkalicoccus</taxon>
    </lineage>
</organism>
<accession>A0A5C7F7B4</accession>
<dbReference type="KEGG" id="ahal:FTX54_011940"/>
<feature type="transmembrane region" description="Helical" evidence="1">
    <location>
        <begin position="445"/>
        <end position="468"/>
    </location>
</feature>
<feature type="transmembrane region" description="Helical" evidence="1">
    <location>
        <begin position="231"/>
        <end position="251"/>
    </location>
</feature>
<feature type="transmembrane region" description="Helical" evidence="1">
    <location>
        <begin position="100"/>
        <end position="116"/>
    </location>
</feature>
<feature type="transmembrane region" description="Helical" evidence="1">
    <location>
        <begin position="474"/>
        <end position="495"/>
    </location>
</feature>
<evidence type="ECO:0000256" key="1">
    <source>
        <dbReference type="SAM" id="Phobius"/>
    </source>
</evidence>
<keyword evidence="1" id="KW-0812">Transmembrane</keyword>
<sequence length="551" mass="62358">MDNETRIEILEKKVKYLEEKIEVLTDKKKEETIYTEKTAVIQSRKQLQKKAVQQDPPKEKKNWEETFGKIWLPRIFIIIMLLGVMWAFVAAIDYGYVTEPVRLAIGVIVSLLLYYGGAKQIAGHRENLGQVLLGGAVVVAMFTVFAGNSLYGVIPSTFAFVFHVIIIGTACAWTIKHRSEALGIITSIGGVLVPFLIDSANPNFFVFLTYEFVLVTALLALAFLYKYKIMFIIAFGLYHLAMIIFTGAATLTDYWETIALSLLVLNHLVLLGLFAFSKKVITEKSFLIVLHISFIFTAFWVHTFLYEAAVGWFLIISVLFYGFLAYYLFNKENYKNYFTVSLSIAGFALAYYVLLTFDMRHIGVLLLLQGTTSLWLSVRLKNLWNIIFSSAVYFTGGVIVLTTSINTIFSQETLGWLVLVITLGYMIHVIKIPKNSRSNVITWKFILKWLHLFVVLTFLSQVISVLTVDISNDVTAMSISVVWVLYALGNVAFGVMQADKTYRLIGIVLLMATLLKIIFLDLPDMDLLIRAILFLIVGGMGILASRFWYTK</sequence>
<feature type="transmembrane region" description="Helical" evidence="1">
    <location>
        <begin position="128"/>
        <end position="147"/>
    </location>
</feature>
<dbReference type="EMBL" id="CP144914">
    <property type="protein sequence ID" value="WWD79128.1"/>
    <property type="molecule type" value="Genomic_DNA"/>
</dbReference>